<feature type="binding site" evidence="2">
    <location>
        <position position="30"/>
    </location>
    <ligand>
        <name>Zn(2+)</name>
        <dbReference type="ChEBI" id="CHEBI:29105"/>
    </ligand>
</feature>
<proteinExistence type="inferred from homology"/>
<dbReference type="eggNOG" id="COG0288">
    <property type="taxonomic scope" value="Bacteria"/>
</dbReference>
<feature type="binding site" evidence="2">
    <location>
        <position position="32"/>
    </location>
    <ligand>
        <name>Zn(2+)</name>
        <dbReference type="ChEBI" id="CHEBI:29105"/>
    </ligand>
</feature>
<comment type="similarity">
    <text evidence="1">Belongs to the beta-class carbonic anhydrase family.</text>
</comment>
<dbReference type="EMBL" id="CP003249">
    <property type="protein sequence ID" value="AFV76085.1"/>
    <property type="molecule type" value="Genomic_DNA"/>
</dbReference>
<name>K7QZ43_THEOS</name>
<dbReference type="HOGENOM" id="CLU_1376219_0_0_0"/>
<dbReference type="STRING" id="751945.Theos_1035"/>
<keyword evidence="4" id="KW-1185">Reference proteome</keyword>
<dbReference type="AlphaFoldDB" id="K7QZ43"/>
<dbReference type="PATRIC" id="fig|751945.3.peg.1030"/>
<keyword evidence="2" id="KW-0862">Zinc</keyword>
<organism evidence="3 4">
    <name type="scientific">Thermus oshimai JL-2</name>
    <dbReference type="NCBI Taxonomy" id="751945"/>
    <lineage>
        <taxon>Bacteria</taxon>
        <taxon>Thermotogati</taxon>
        <taxon>Deinococcota</taxon>
        <taxon>Deinococci</taxon>
        <taxon>Thermales</taxon>
        <taxon>Thermaceae</taxon>
        <taxon>Thermus</taxon>
    </lineage>
</organism>
<evidence type="ECO:0000313" key="4">
    <source>
        <dbReference type="Proteomes" id="UP000000211"/>
    </source>
</evidence>
<evidence type="ECO:0000313" key="3">
    <source>
        <dbReference type="EMBL" id="AFV76085.1"/>
    </source>
</evidence>
<accession>K7QZ43</accession>
<dbReference type="RefSeq" id="WP_016329276.1">
    <property type="nucleotide sequence ID" value="NC_019386.1"/>
</dbReference>
<comment type="cofactor">
    <cofactor evidence="2">
        <name>Zn(2+)</name>
        <dbReference type="ChEBI" id="CHEBI:29105"/>
    </cofactor>
    <text evidence="2">Binds 1 zinc ion per subunit.</text>
</comment>
<dbReference type="KEGG" id="tos:Theos_1035"/>
<keyword evidence="2" id="KW-0479">Metal-binding</keyword>
<dbReference type="Proteomes" id="UP000000211">
    <property type="component" value="Chromosome"/>
</dbReference>
<dbReference type="InterPro" id="IPR036874">
    <property type="entry name" value="Carbonic_anhydrase_sf"/>
</dbReference>
<evidence type="ECO:0000256" key="2">
    <source>
        <dbReference type="PIRSR" id="PIRSR601765-1"/>
    </source>
</evidence>
<dbReference type="Gene3D" id="3.40.1050.10">
    <property type="entry name" value="Carbonic anhydrase"/>
    <property type="match status" value="1"/>
</dbReference>
<feature type="binding site" evidence="2">
    <location>
        <position position="78"/>
    </location>
    <ligand>
        <name>Zn(2+)</name>
        <dbReference type="ChEBI" id="CHEBI:29105"/>
    </ligand>
</feature>
<gene>
    <name evidence="3" type="ORF">Theos_1035</name>
</gene>
<protein>
    <submittedName>
        <fullName evidence="3">Carbonic anhydrase</fullName>
    </submittedName>
</protein>
<sequence>MDPIALLLESHNEGRSFPPLAKPELLLVTCMDHRIALRLPENFAFVLRTGGANPDPVEPYLVYALARTGVRTVALVGHTDCAMSRPDLEALRTLPQGLEALYRPRIAGLAVGDPAAFVVRKARELEARLGVRAVPLLYRVEDHRLLRLEGEAALDPGHGLAACG</sequence>
<dbReference type="GO" id="GO:0004089">
    <property type="term" value="F:carbonate dehydratase activity"/>
    <property type="evidence" value="ECO:0007669"/>
    <property type="project" value="InterPro"/>
</dbReference>
<reference evidence="3 4" key="1">
    <citation type="journal article" date="2013" name="Genome Announc.">
        <title>Whole Genome Sequencing of Thermus oshimai JL-2 and Thermus thermophilus JL-18, Incomplete Denitrifiers from the United States Great Basin.</title>
        <authorList>
            <person name="Murugapiran S.K."/>
            <person name="Huntemann M."/>
            <person name="Wei C.L."/>
            <person name="Han J."/>
            <person name="Detter J.C."/>
            <person name="Han C.S."/>
            <person name="Erkkila T.H."/>
            <person name="Teshima H."/>
            <person name="Chen A."/>
            <person name="Kyrpides N."/>
            <person name="Mavrommatis K."/>
            <person name="Markowitz V."/>
            <person name="Szeto E."/>
            <person name="Ivanova N."/>
            <person name="Pagani I."/>
            <person name="Lam J."/>
            <person name="McDonald A.I."/>
            <person name="Dodsworth J.A."/>
            <person name="Pati A."/>
            <person name="Goodwin L."/>
            <person name="Peters L."/>
            <person name="Pitluck S."/>
            <person name="Woyke T."/>
            <person name="Hedlund B.P."/>
        </authorList>
    </citation>
    <scope>NUCLEOTIDE SEQUENCE</scope>
    <source>
        <strain evidence="3 4">JL-2</strain>
    </source>
</reference>
<dbReference type="OrthoDB" id="9792260at2"/>
<dbReference type="SMART" id="SM00947">
    <property type="entry name" value="Pro_CA"/>
    <property type="match status" value="1"/>
</dbReference>
<dbReference type="GO" id="GO:0008270">
    <property type="term" value="F:zinc ion binding"/>
    <property type="evidence" value="ECO:0007669"/>
    <property type="project" value="InterPro"/>
</dbReference>
<dbReference type="InterPro" id="IPR001765">
    <property type="entry name" value="Carbonic_anhydrase"/>
</dbReference>
<dbReference type="SUPFAM" id="SSF53056">
    <property type="entry name" value="beta-carbonic anhydrase, cab"/>
    <property type="match status" value="1"/>
</dbReference>
<feature type="binding site" evidence="2">
    <location>
        <position position="81"/>
    </location>
    <ligand>
        <name>Zn(2+)</name>
        <dbReference type="ChEBI" id="CHEBI:29105"/>
    </ligand>
</feature>
<evidence type="ECO:0000256" key="1">
    <source>
        <dbReference type="ARBA" id="ARBA00006217"/>
    </source>
</evidence>